<dbReference type="SUPFAM" id="SSF46785">
    <property type="entry name" value="Winged helix' DNA-binding domain"/>
    <property type="match status" value="1"/>
</dbReference>
<dbReference type="PANTHER" id="PTHR33164">
    <property type="entry name" value="TRANSCRIPTIONAL REGULATOR, MARR FAMILY"/>
    <property type="match status" value="1"/>
</dbReference>
<dbReference type="PANTHER" id="PTHR33164:SF57">
    <property type="entry name" value="MARR-FAMILY TRANSCRIPTIONAL REGULATOR"/>
    <property type="match status" value="1"/>
</dbReference>
<dbReference type="InterPro" id="IPR036388">
    <property type="entry name" value="WH-like_DNA-bd_sf"/>
</dbReference>
<evidence type="ECO:0000256" key="2">
    <source>
        <dbReference type="ARBA" id="ARBA00023125"/>
    </source>
</evidence>
<dbReference type="AlphaFoldDB" id="A0A2T5V913"/>
<dbReference type="RefSeq" id="WP_107990516.1">
    <property type="nucleotide sequence ID" value="NZ_QAYG01000005.1"/>
</dbReference>
<reference evidence="5 6" key="1">
    <citation type="submission" date="2018-04" db="EMBL/GenBank/DDBJ databases">
        <title>Genomic Encyclopedia of Archaeal and Bacterial Type Strains, Phase II (KMG-II): from individual species to whole genera.</title>
        <authorList>
            <person name="Goeker M."/>
        </authorList>
    </citation>
    <scope>NUCLEOTIDE SEQUENCE [LARGE SCALE GENOMIC DNA]</scope>
    <source>
        <strain evidence="5 6">DSM 23382</strain>
    </source>
</reference>
<organism evidence="5 6">
    <name type="scientific">Breoghania corrubedonensis</name>
    <dbReference type="NCBI Taxonomy" id="665038"/>
    <lineage>
        <taxon>Bacteria</taxon>
        <taxon>Pseudomonadati</taxon>
        <taxon>Pseudomonadota</taxon>
        <taxon>Alphaproteobacteria</taxon>
        <taxon>Hyphomicrobiales</taxon>
        <taxon>Stappiaceae</taxon>
        <taxon>Breoghania</taxon>
    </lineage>
</organism>
<gene>
    <name evidence="5" type="ORF">C8N35_105247</name>
</gene>
<dbReference type="PRINTS" id="PR00598">
    <property type="entry name" value="HTHMARR"/>
</dbReference>
<evidence type="ECO:0000256" key="1">
    <source>
        <dbReference type="ARBA" id="ARBA00023015"/>
    </source>
</evidence>
<sequence length="151" mass="16677">MVQNTHLSDLWPGMHEALIDIIAVMNRPARDEELLSAAGLTLERALFPLLIAVAKRGPIGVVELADGVGRDHTTVSRQVSRLEELGLVARQVAVRDRRVREVVVTDKGRALSDRIDTARLEIARRIFSGWSDADFAQLAVLLRRFADAMSG</sequence>
<dbReference type="Proteomes" id="UP000244081">
    <property type="component" value="Unassembled WGS sequence"/>
</dbReference>
<keyword evidence="6" id="KW-1185">Reference proteome</keyword>
<accession>A0A2T5V913</accession>
<feature type="domain" description="HTH marR-type" evidence="4">
    <location>
        <begin position="15"/>
        <end position="147"/>
    </location>
</feature>
<dbReference type="GO" id="GO:0006950">
    <property type="term" value="P:response to stress"/>
    <property type="evidence" value="ECO:0007669"/>
    <property type="project" value="TreeGrafter"/>
</dbReference>
<keyword evidence="3" id="KW-0804">Transcription</keyword>
<dbReference type="GO" id="GO:0003700">
    <property type="term" value="F:DNA-binding transcription factor activity"/>
    <property type="evidence" value="ECO:0007669"/>
    <property type="project" value="InterPro"/>
</dbReference>
<dbReference type="InterPro" id="IPR039422">
    <property type="entry name" value="MarR/SlyA-like"/>
</dbReference>
<evidence type="ECO:0000313" key="6">
    <source>
        <dbReference type="Proteomes" id="UP000244081"/>
    </source>
</evidence>
<dbReference type="GO" id="GO:0003677">
    <property type="term" value="F:DNA binding"/>
    <property type="evidence" value="ECO:0007669"/>
    <property type="project" value="UniProtKB-KW"/>
</dbReference>
<dbReference type="OrthoDB" id="5974674at2"/>
<dbReference type="EMBL" id="QAYG01000005">
    <property type="protein sequence ID" value="PTW60243.1"/>
    <property type="molecule type" value="Genomic_DNA"/>
</dbReference>
<evidence type="ECO:0000256" key="3">
    <source>
        <dbReference type="ARBA" id="ARBA00023163"/>
    </source>
</evidence>
<comment type="caution">
    <text evidence="5">The sequence shown here is derived from an EMBL/GenBank/DDBJ whole genome shotgun (WGS) entry which is preliminary data.</text>
</comment>
<dbReference type="InterPro" id="IPR036390">
    <property type="entry name" value="WH_DNA-bd_sf"/>
</dbReference>
<dbReference type="InterPro" id="IPR023187">
    <property type="entry name" value="Tscrpt_reg_MarR-type_CS"/>
</dbReference>
<evidence type="ECO:0000313" key="5">
    <source>
        <dbReference type="EMBL" id="PTW60243.1"/>
    </source>
</evidence>
<dbReference type="PROSITE" id="PS01117">
    <property type="entry name" value="HTH_MARR_1"/>
    <property type="match status" value="1"/>
</dbReference>
<dbReference type="Pfam" id="PF25212">
    <property type="entry name" value="HVO_A0114"/>
    <property type="match status" value="1"/>
</dbReference>
<keyword evidence="2 5" id="KW-0238">DNA-binding</keyword>
<dbReference type="SMART" id="SM00347">
    <property type="entry name" value="HTH_MARR"/>
    <property type="match status" value="1"/>
</dbReference>
<protein>
    <submittedName>
        <fullName evidence="5">DNA-binding MarR family transcriptional regulator</fullName>
    </submittedName>
</protein>
<evidence type="ECO:0000259" key="4">
    <source>
        <dbReference type="PROSITE" id="PS50995"/>
    </source>
</evidence>
<keyword evidence="1" id="KW-0805">Transcription regulation</keyword>
<name>A0A2T5V913_9HYPH</name>
<dbReference type="InterPro" id="IPR000835">
    <property type="entry name" value="HTH_MarR-typ"/>
</dbReference>
<dbReference type="Gene3D" id="1.10.10.10">
    <property type="entry name" value="Winged helix-like DNA-binding domain superfamily/Winged helix DNA-binding domain"/>
    <property type="match status" value="1"/>
</dbReference>
<dbReference type="PROSITE" id="PS50995">
    <property type="entry name" value="HTH_MARR_2"/>
    <property type="match status" value="1"/>
</dbReference>
<proteinExistence type="predicted"/>